<feature type="transmembrane region" description="Helical" evidence="1">
    <location>
        <begin position="283"/>
        <end position="300"/>
    </location>
</feature>
<evidence type="ECO:0000313" key="2">
    <source>
        <dbReference type="EMBL" id="CEN46892.1"/>
    </source>
</evidence>
<keyword evidence="3" id="KW-1185">Reference proteome</keyword>
<accession>A0A0B7IA12</accession>
<proteinExistence type="predicted"/>
<evidence type="ECO:0000313" key="3">
    <source>
        <dbReference type="Proteomes" id="UP000045051"/>
    </source>
</evidence>
<dbReference type="EMBL" id="CDOI01000149">
    <property type="protein sequence ID" value="CEN46892.1"/>
    <property type="molecule type" value="Genomic_DNA"/>
</dbReference>
<dbReference type="AlphaFoldDB" id="A0A0B7IA12"/>
<feature type="transmembrane region" description="Helical" evidence="1">
    <location>
        <begin position="12"/>
        <end position="33"/>
    </location>
</feature>
<dbReference type="Pfam" id="PF19992">
    <property type="entry name" value="DUF6427"/>
    <property type="match status" value="1"/>
</dbReference>
<keyword evidence="1" id="KW-1133">Transmembrane helix</keyword>
<evidence type="ECO:0000256" key="1">
    <source>
        <dbReference type="SAM" id="Phobius"/>
    </source>
</evidence>
<organism evidence="2 3">
    <name type="scientific">Capnocytophaga canis</name>
    <dbReference type="NCBI Taxonomy" id="1848903"/>
    <lineage>
        <taxon>Bacteria</taxon>
        <taxon>Pseudomonadati</taxon>
        <taxon>Bacteroidota</taxon>
        <taxon>Flavobacteriia</taxon>
        <taxon>Flavobacteriales</taxon>
        <taxon>Flavobacteriaceae</taxon>
        <taxon>Capnocytophaga</taxon>
    </lineage>
</organism>
<feature type="transmembrane region" description="Helical" evidence="1">
    <location>
        <begin position="79"/>
        <end position="107"/>
    </location>
</feature>
<gene>
    <name evidence="2" type="ORF">CCAND38_380030</name>
</gene>
<protein>
    <recommendedName>
        <fullName evidence="4">Beta-carotene 15,15'-monooxygenase</fullName>
    </recommendedName>
</protein>
<dbReference type="RefSeq" id="WP_042344447.1">
    <property type="nucleotide sequence ID" value="NZ_CDOI01000149.1"/>
</dbReference>
<feature type="transmembrane region" description="Helical" evidence="1">
    <location>
        <begin position="207"/>
        <end position="226"/>
    </location>
</feature>
<keyword evidence="1" id="KW-0472">Membrane</keyword>
<reference evidence="2 3" key="1">
    <citation type="submission" date="2015-01" db="EMBL/GenBank/DDBJ databases">
        <authorList>
            <person name="Xiang T."/>
            <person name="Song Y."/>
            <person name="Huang L."/>
            <person name="Wang B."/>
            <person name="Wu P."/>
        </authorList>
    </citation>
    <scope>NUCLEOTIDE SEQUENCE [LARGE SCALE GENOMIC DNA]</scope>
    <source>
        <strain evidence="2 3">CcD38</strain>
    </source>
</reference>
<feature type="transmembrane region" description="Helical" evidence="1">
    <location>
        <begin position="127"/>
        <end position="153"/>
    </location>
</feature>
<name>A0A0B7IA12_9FLAO</name>
<feature type="transmembrane region" description="Helical" evidence="1">
    <location>
        <begin position="238"/>
        <end position="271"/>
    </location>
</feature>
<keyword evidence="1" id="KW-0812">Transmembrane</keyword>
<sequence>MISNRFENRKPANLLAVILAVIFGQLLYEFFIFDTIWNVWHVFRIIGVASLLYVTLYFLNKIDRWNELTQGNSYSLLFFGVFVILFPTAYTNLLILASNLLITIAIWRMLSLKNERNIPQKIFDVSFLILCAGLFNVYALFFLLNVWISLLLYRSKKKKYWLIPFFAIFCVGILSSAMFLVLDLTFIVPSTEDLWDFSYQKVLHPPMLFSLILMGFILITSLLVYFFKNKYHSGSSQVIVQILSVGLIVIFFSKEPVFIFTPLSILFALYVEKITKKWLKETVLWSLLTIPLVVLLLHFISES</sequence>
<dbReference type="InterPro" id="IPR045625">
    <property type="entry name" value="DUF6427"/>
</dbReference>
<feature type="transmembrane region" description="Helical" evidence="1">
    <location>
        <begin position="160"/>
        <end position="187"/>
    </location>
</feature>
<dbReference type="Proteomes" id="UP000045051">
    <property type="component" value="Unassembled WGS sequence"/>
</dbReference>
<feature type="transmembrane region" description="Helical" evidence="1">
    <location>
        <begin position="39"/>
        <end position="59"/>
    </location>
</feature>
<evidence type="ECO:0008006" key="4">
    <source>
        <dbReference type="Google" id="ProtNLM"/>
    </source>
</evidence>